<proteinExistence type="predicted"/>
<dbReference type="Gramene" id="TKV98597">
    <property type="protein sequence ID" value="TKV98597"/>
    <property type="gene ID" value="SEVIR_9G569850v2"/>
</dbReference>
<feature type="region of interest" description="Disordered" evidence="1">
    <location>
        <begin position="1"/>
        <end position="33"/>
    </location>
</feature>
<gene>
    <name evidence="2" type="ORF">SEVIR_9G569850v2</name>
</gene>
<organism evidence="2 3">
    <name type="scientific">Setaria viridis</name>
    <name type="common">Green bristlegrass</name>
    <name type="synonym">Setaria italica subsp. viridis</name>
    <dbReference type="NCBI Taxonomy" id="4556"/>
    <lineage>
        <taxon>Eukaryota</taxon>
        <taxon>Viridiplantae</taxon>
        <taxon>Streptophyta</taxon>
        <taxon>Embryophyta</taxon>
        <taxon>Tracheophyta</taxon>
        <taxon>Spermatophyta</taxon>
        <taxon>Magnoliopsida</taxon>
        <taxon>Liliopsida</taxon>
        <taxon>Poales</taxon>
        <taxon>Poaceae</taxon>
        <taxon>PACMAD clade</taxon>
        <taxon>Panicoideae</taxon>
        <taxon>Panicodae</taxon>
        <taxon>Paniceae</taxon>
        <taxon>Cenchrinae</taxon>
        <taxon>Setaria</taxon>
    </lineage>
</organism>
<dbReference type="AlphaFoldDB" id="A0A4U6T9I5"/>
<accession>A0A4U6T9I5</accession>
<dbReference type="Proteomes" id="UP000298652">
    <property type="component" value="Chromosome 9"/>
</dbReference>
<evidence type="ECO:0000313" key="3">
    <source>
        <dbReference type="Proteomes" id="UP000298652"/>
    </source>
</evidence>
<evidence type="ECO:0000313" key="2">
    <source>
        <dbReference type="EMBL" id="TKV98597.1"/>
    </source>
</evidence>
<reference evidence="2" key="1">
    <citation type="submission" date="2019-03" db="EMBL/GenBank/DDBJ databases">
        <title>WGS assembly of Setaria viridis.</title>
        <authorList>
            <person name="Huang P."/>
            <person name="Jenkins J."/>
            <person name="Grimwood J."/>
            <person name="Barry K."/>
            <person name="Healey A."/>
            <person name="Mamidi S."/>
            <person name="Sreedasyam A."/>
            <person name="Shu S."/>
            <person name="Feldman M."/>
            <person name="Wu J."/>
            <person name="Yu Y."/>
            <person name="Chen C."/>
            <person name="Johnson J."/>
            <person name="Rokhsar D."/>
            <person name="Baxter I."/>
            <person name="Schmutz J."/>
            <person name="Brutnell T."/>
            <person name="Kellogg E."/>
        </authorList>
    </citation>
    <scope>NUCLEOTIDE SEQUENCE [LARGE SCALE GENOMIC DNA]</scope>
</reference>
<name>A0A4U6T9I5_SETVI</name>
<dbReference type="EMBL" id="CM016560">
    <property type="protein sequence ID" value="TKV98597.1"/>
    <property type="molecule type" value="Genomic_DNA"/>
</dbReference>
<feature type="compositionally biased region" description="Basic and acidic residues" evidence="1">
    <location>
        <begin position="1"/>
        <end position="17"/>
    </location>
</feature>
<protein>
    <submittedName>
        <fullName evidence="2">Uncharacterized protein</fullName>
    </submittedName>
</protein>
<evidence type="ECO:0000256" key="1">
    <source>
        <dbReference type="SAM" id="MobiDB-lite"/>
    </source>
</evidence>
<keyword evidence="3" id="KW-1185">Reference proteome</keyword>
<sequence>MVQDSKLSDSRERRPEIRSPTYGKLKNQQEHTHPVRWHGVRGICRPARVAALLVLCTCAVGAGRKRRRRDGGGGDASDGLSQGNATNYTFALIHCASTGLPLPAS</sequence>